<dbReference type="InterPro" id="IPR008727">
    <property type="entry name" value="PAAR_motif"/>
</dbReference>
<dbReference type="RefSeq" id="WP_304483863.1">
    <property type="nucleotide sequence ID" value="NZ_JAUQOQ010000005.1"/>
</dbReference>
<dbReference type="Pfam" id="PF05488">
    <property type="entry name" value="PAAR_motif"/>
    <property type="match status" value="1"/>
</dbReference>
<dbReference type="Proteomes" id="UP001577047">
    <property type="component" value="Unassembled WGS sequence"/>
</dbReference>
<dbReference type="Gene3D" id="2.60.200.60">
    <property type="match status" value="2"/>
</dbReference>
<gene>
    <name evidence="1" type="ORF">ACE1YR_06295</name>
</gene>
<dbReference type="CDD" id="cd14743">
    <property type="entry name" value="PAAR_CT_1"/>
    <property type="match status" value="1"/>
</dbReference>
<evidence type="ECO:0000313" key="1">
    <source>
        <dbReference type="EMBL" id="MFB3800045.1"/>
    </source>
</evidence>
<proteinExistence type="predicted"/>
<protein>
    <submittedName>
        <fullName evidence="1">PAAR domain-containing protein</fullName>
    </submittedName>
</protein>
<accession>A0ABV4Z5Z6</accession>
<organism evidence="1 2">
    <name type="scientific">Pseudomonas boreofloridensis</name>
    <dbReference type="NCBI Taxonomy" id="3064348"/>
    <lineage>
        <taxon>Bacteria</taxon>
        <taxon>Pseudomonadati</taxon>
        <taxon>Pseudomonadota</taxon>
        <taxon>Gammaproteobacteria</taxon>
        <taxon>Pseudomonadales</taxon>
        <taxon>Pseudomonadaceae</taxon>
        <taxon>Pseudomonas</taxon>
    </lineage>
</organism>
<evidence type="ECO:0000313" key="2">
    <source>
        <dbReference type="Proteomes" id="UP001577047"/>
    </source>
</evidence>
<comment type="caution">
    <text evidence="1">The sequence shown here is derived from an EMBL/GenBank/DDBJ whole genome shotgun (WGS) entry which is preliminary data.</text>
</comment>
<keyword evidence="2" id="KW-1185">Reference proteome</keyword>
<dbReference type="EMBL" id="JBHFXX010000004">
    <property type="protein sequence ID" value="MFB3800045.1"/>
    <property type="molecule type" value="Genomic_DNA"/>
</dbReference>
<sequence>MTGKPAARKGDAIKCPVHGDSTLVSGSSNVLINGRPAAREGDECACGDTLSTGFSTSVFINGKPAALQGSGGGHGGLVIGGSGNVNIGGAAKAVPAASDDSPDCYRGHFQLIDQMTGKPIAGRRVRLWSDDGWDLVDTTDAEGRTVSRVHSRPETLYIALLRDDEA</sequence>
<reference evidence="1 2" key="1">
    <citation type="submission" date="2024-09" db="EMBL/GenBank/DDBJ databases">
        <authorList>
            <person name="Fullem K."/>
        </authorList>
    </citation>
    <scope>NUCLEOTIDE SEQUENCE [LARGE SCALE GENOMIC DNA]</scope>
    <source>
        <strain evidence="2">K1(2024)</strain>
    </source>
</reference>
<name>A0ABV4Z5Z6_9PSED</name>